<comment type="caution">
    <text evidence="6">The sequence shown here is derived from an EMBL/GenBank/DDBJ whole genome shotgun (WGS) entry which is preliminary data.</text>
</comment>
<dbReference type="Gene3D" id="3.90.1590.10">
    <property type="entry name" value="glutathione-dependent formaldehyde- activating enzyme (gfa)"/>
    <property type="match status" value="1"/>
</dbReference>
<dbReference type="InterPro" id="IPR011057">
    <property type="entry name" value="Mss4-like_sf"/>
</dbReference>
<dbReference type="PANTHER" id="PTHR33337">
    <property type="entry name" value="GFA DOMAIN-CONTAINING PROTEIN"/>
    <property type="match status" value="1"/>
</dbReference>
<organism evidence="6 7">
    <name type="scientific">Kingella bonacorsii</name>
    <dbReference type="NCBI Taxonomy" id="2796361"/>
    <lineage>
        <taxon>Bacteria</taxon>
        <taxon>Pseudomonadati</taxon>
        <taxon>Pseudomonadota</taxon>
        <taxon>Betaproteobacteria</taxon>
        <taxon>Neisseriales</taxon>
        <taxon>Neisseriaceae</taxon>
        <taxon>Kingella</taxon>
    </lineage>
</organism>
<dbReference type="PANTHER" id="PTHR33337:SF40">
    <property type="entry name" value="CENP-V_GFA DOMAIN-CONTAINING PROTEIN-RELATED"/>
    <property type="match status" value="1"/>
</dbReference>
<proteinExistence type="inferred from homology"/>
<accession>A0ABS1BS56</accession>
<dbReference type="Proteomes" id="UP000614058">
    <property type="component" value="Unassembled WGS sequence"/>
</dbReference>
<protein>
    <submittedName>
        <fullName evidence="6">GFA family protein</fullName>
    </submittedName>
</protein>
<evidence type="ECO:0000256" key="3">
    <source>
        <dbReference type="ARBA" id="ARBA00022833"/>
    </source>
</evidence>
<dbReference type="RefSeq" id="WP_200522297.1">
    <property type="nucleotide sequence ID" value="NZ_JAEHNZ010000002.1"/>
</dbReference>
<keyword evidence="2" id="KW-0479">Metal-binding</keyword>
<feature type="domain" description="CENP-V/GFA" evidence="5">
    <location>
        <begin position="1"/>
        <end position="117"/>
    </location>
</feature>
<evidence type="ECO:0000259" key="5">
    <source>
        <dbReference type="PROSITE" id="PS51891"/>
    </source>
</evidence>
<evidence type="ECO:0000256" key="1">
    <source>
        <dbReference type="ARBA" id="ARBA00005495"/>
    </source>
</evidence>
<name>A0ABS1BS56_9NEIS</name>
<evidence type="ECO:0000256" key="4">
    <source>
        <dbReference type="ARBA" id="ARBA00023239"/>
    </source>
</evidence>
<evidence type="ECO:0000313" key="7">
    <source>
        <dbReference type="Proteomes" id="UP000614058"/>
    </source>
</evidence>
<keyword evidence="7" id="KW-1185">Reference proteome</keyword>
<comment type="similarity">
    <text evidence="1">Belongs to the Gfa family.</text>
</comment>
<dbReference type="InterPro" id="IPR006913">
    <property type="entry name" value="CENP-V/GFA"/>
</dbReference>
<dbReference type="EMBL" id="JAEHNZ010000002">
    <property type="protein sequence ID" value="MBK0396125.1"/>
    <property type="molecule type" value="Genomic_DNA"/>
</dbReference>
<evidence type="ECO:0000313" key="6">
    <source>
        <dbReference type="EMBL" id="MBK0396125.1"/>
    </source>
</evidence>
<dbReference type="SUPFAM" id="SSF51316">
    <property type="entry name" value="Mss4-like"/>
    <property type="match status" value="1"/>
</dbReference>
<keyword evidence="3" id="KW-0862">Zinc</keyword>
<keyword evidence="4" id="KW-0456">Lyase</keyword>
<dbReference type="Pfam" id="PF04828">
    <property type="entry name" value="GFA"/>
    <property type="match status" value="1"/>
</dbReference>
<dbReference type="PROSITE" id="PS51891">
    <property type="entry name" value="CENP_V_GFA"/>
    <property type="match status" value="1"/>
</dbReference>
<reference evidence="6 7" key="1">
    <citation type="journal article" date="2021" name="Pathogens">
        <title>Isolation and Characterization of Kingella bonacorsii sp. nov., A Novel Kingella Species Detected in a Stable Periodontitis Subject.</title>
        <authorList>
            <person name="Antezack A."/>
            <person name="Boxberger M."/>
            <person name="Rolland C."/>
            <person name="Monnet-Corti V."/>
            <person name="La Scola B."/>
        </authorList>
    </citation>
    <scope>NUCLEOTIDE SEQUENCE [LARGE SCALE GENOMIC DNA]</scope>
    <source>
        <strain evidence="6 7">Marseille-Q4569</strain>
    </source>
</reference>
<evidence type="ECO:0000256" key="2">
    <source>
        <dbReference type="ARBA" id="ARBA00022723"/>
    </source>
</evidence>
<sequence>MQAQCQCGCVTLEVSHNHQVHACHCGKCRQRAGGASFVLTAEGKPHISGSEHIGSYRSSDWAERTFCKQCGTQLYFHLLPESGMDEAWYVNAGLFADNADFALTLQMFTDCQAPYYHLADDTVKLTEQQFLEMVGAAA</sequence>
<gene>
    <name evidence="6" type="ORF">JDW22_05920</name>
</gene>